<evidence type="ECO:0000256" key="1">
    <source>
        <dbReference type="ARBA" id="ARBA00022679"/>
    </source>
</evidence>
<dbReference type="SUPFAM" id="SSF55729">
    <property type="entry name" value="Acyl-CoA N-acyltransferases (Nat)"/>
    <property type="match status" value="1"/>
</dbReference>
<proteinExistence type="predicted"/>
<name>A0A164KP81_BACCE</name>
<reference evidence="4 5" key="1">
    <citation type="submission" date="2015-09" db="EMBL/GenBank/DDBJ databases">
        <title>Bacillus cereus food isolates.</title>
        <authorList>
            <person name="Boekhorst J."/>
        </authorList>
    </citation>
    <scope>NUCLEOTIDE SEQUENCE [LARGE SCALE GENOMIC DNA]</scope>
    <source>
        <strain evidence="4 5">B4088</strain>
    </source>
</reference>
<evidence type="ECO:0000313" key="4">
    <source>
        <dbReference type="EMBL" id="KZD51096.1"/>
    </source>
</evidence>
<dbReference type="Proteomes" id="UP000076482">
    <property type="component" value="Unassembled WGS sequence"/>
</dbReference>
<dbReference type="Pfam" id="PF00583">
    <property type="entry name" value="Acetyltransf_1"/>
    <property type="match status" value="1"/>
</dbReference>
<organism evidence="4 5">
    <name type="scientific">Bacillus cereus</name>
    <dbReference type="NCBI Taxonomy" id="1396"/>
    <lineage>
        <taxon>Bacteria</taxon>
        <taxon>Bacillati</taxon>
        <taxon>Bacillota</taxon>
        <taxon>Bacilli</taxon>
        <taxon>Bacillales</taxon>
        <taxon>Bacillaceae</taxon>
        <taxon>Bacillus</taxon>
        <taxon>Bacillus cereus group</taxon>
    </lineage>
</organism>
<keyword evidence="1" id="KW-0808">Transferase</keyword>
<dbReference type="AlphaFoldDB" id="A0A164KP81"/>
<dbReference type="CDD" id="cd04301">
    <property type="entry name" value="NAT_SF"/>
    <property type="match status" value="1"/>
</dbReference>
<dbReference type="PANTHER" id="PTHR42919">
    <property type="entry name" value="N-ALPHA-ACETYLTRANSFERASE"/>
    <property type="match status" value="1"/>
</dbReference>
<accession>A0A164KP81</accession>
<evidence type="ECO:0000256" key="2">
    <source>
        <dbReference type="ARBA" id="ARBA00023315"/>
    </source>
</evidence>
<comment type="caution">
    <text evidence="4">The sequence shown here is derived from an EMBL/GenBank/DDBJ whole genome shotgun (WGS) entry which is preliminary data.</text>
</comment>
<dbReference type="Gene3D" id="3.40.630.30">
    <property type="match status" value="1"/>
</dbReference>
<gene>
    <name evidence="4" type="ORF">B4088_6140</name>
</gene>
<evidence type="ECO:0000259" key="3">
    <source>
        <dbReference type="PROSITE" id="PS51186"/>
    </source>
</evidence>
<dbReference type="GO" id="GO:0016747">
    <property type="term" value="F:acyltransferase activity, transferring groups other than amino-acyl groups"/>
    <property type="evidence" value="ECO:0007669"/>
    <property type="project" value="InterPro"/>
</dbReference>
<dbReference type="PATRIC" id="fig|1396.535.peg.5577"/>
<dbReference type="RefSeq" id="WP_063263409.1">
    <property type="nucleotide sequence ID" value="NZ_LJKE01000126.1"/>
</dbReference>
<protein>
    <submittedName>
        <fullName evidence="4">DNA polymerase III beta subunit</fullName>
    </submittedName>
</protein>
<dbReference type="EMBL" id="LJKE01000126">
    <property type="protein sequence ID" value="KZD51096.1"/>
    <property type="molecule type" value="Genomic_DNA"/>
</dbReference>
<sequence>MKIVQQWVQEDSDYIREKVIEYNQKHIADEEKKPSEKISFIVKNEKEEIVGGITAITFWHHVHVDFLWVSKDYRHEGYGSKLLKRIEEFAIEKECRLINLDTFSFQAPDFYKKHGYKVIGVSEDHPKGHNRYYLEKRLENI</sequence>
<dbReference type="FunFam" id="3.40.630.30:FF:000055">
    <property type="entry name" value="Ribosomal-protein-alanine acetyltransferase"/>
    <property type="match status" value="1"/>
</dbReference>
<dbReference type="InterPro" id="IPR051556">
    <property type="entry name" value="N-term/lysine_N-AcTrnsfr"/>
</dbReference>
<dbReference type="InterPro" id="IPR016181">
    <property type="entry name" value="Acyl_CoA_acyltransferase"/>
</dbReference>
<dbReference type="PANTHER" id="PTHR42919:SF8">
    <property type="entry name" value="N-ALPHA-ACETYLTRANSFERASE 50"/>
    <property type="match status" value="1"/>
</dbReference>
<dbReference type="InterPro" id="IPR000182">
    <property type="entry name" value="GNAT_dom"/>
</dbReference>
<evidence type="ECO:0000313" key="5">
    <source>
        <dbReference type="Proteomes" id="UP000076482"/>
    </source>
</evidence>
<keyword evidence="2" id="KW-0012">Acyltransferase</keyword>
<feature type="domain" description="N-acetyltransferase" evidence="3">
    <location>
        <begin position="1"/>
        <end position="139"/>
    </location>
</feature>
<dbReference type="PROSITE" id="PS51186">
    <property type="entry name" value="GNAT"/>
    <property type="match status" value="1"/>
</dbReference>